<organism evidence="1 2">
    <name type="scientific">Methylotenera versatilis (strain 301)</name>
    <dbReference type="NCBI Taxonomy" id="666681"/>
    <lineage>
        <taxon>Bacteria</taxon>
        <taxon>Pseudomonadati</taxon>
        <taxon>Pseudomonadota</taxon>
        <taxon>Betaproteobacteria</taxon>
        <taxon>Nitrosomonadales</taxon>
        <taxon>Methylophilaceae</taxon>
        <taxon>Methylotenera</taxon>
    </lineage>
</organism>
<dbReference type="AlphaFoldDB" id="D7DKV5"/>
<sequence length="123" mass="13342">MAKPQDKNVLGTALQVCSLDPLTGFTRTGCCETGIDDSGSHTVCAQMTDEFLAYSISQGNDLSTPRPEYGFEGLKAGDRWCVCAARWLEASEAGFAPPVILEACHARCLEIVSLADLKYHELR</sequence>
<accession>D7DKV5</accession>
<gene>
    <name evidence="1" type="ordered locus">M301_0178</name>
</gene>
<name>D7DKV5_METV0</name>
<protein>
    <recommendedName>
        <fullName evidence="3">DUF2237 domain-containing protein</fullName>
    </recommendedName>
</protein>
<dbReference type="PANTHER" id="PTHR37466">
    <property type="entry name" value="SLR1628 PROTEIN"/>
    <property type="match status" value="1"/>
</dbReference>
<dbReference type="RefSeq" id="WP_013146883.1">
    <property type="nucleotide sequence ID" value="NC_014207.1"/>
</dbReference>
<dbReference type="Pfam" id="PF09996">
    <property type="entry name" value="DUF2237"/>
    <property type="match status" value="1"/>
</dbReference>
<proteinExistence type="predicted"/>
<dbReference type="InterPro" id="IPR018714">
    <property type="entry name" value="DUF2237"/>
</dbReference>
<dbReference type="HOGENOM" id="CLU_127770_1_0_4"/>
<evidence type="ECO:0008006" key="3">
    <source>
        <dbReference type="Google" id="ProtNLM"/>
    </source>
</evidence>
<reference evidence="1 2" key="2">
    <citation type="journal article" date="2011" name="J. Bacteriol.">
        <title>Genomes of three methylotrophs from a single niche uncover genetic and metabolic divergence of Methylophilaceae.</title>
        <authorList>
            <person name="Lapidus A."/>
            <person name="Clum A."/>
            <person name="Labutti K."/>
            <person name="Kaluzhnaya M.G."/>
            <person name="Lim S."/>
            <person name="Beck D.A."/>
            <person name="Glavina Del Rio T."/>
            <person name="Nolan M."/>
            <person name="Mavromatis K."/>
            <person name="Huntemann M."/>
            <person name="Lucas S."/>
            <person name="Lidstrom M.E."/>
            <person name="Ivanova N."/>
            <person name="Chistoserdova L."/>
        </authorList>
    </citation>
    <scope>NUCLEOTIDE SEQUENCE [LARGE SCALE GENOMIC DNA]</scope>
    <source>
        <strain evidence="1 2">301</strain>
    </source>
</reference>
<dbReference type="Gene3D" id="3.30.56.110">
    <property type="entry name" value="Protein of unknown function DUF2237"/>
    <property type="match status" value="1"/>
</dbReference>
<evidence type="ECO:0000313" key="1">
    <source>
        <dbReference type="EMBL" id="ADI28566.1"/>
    </source>
</evidence>
<keyword evidence="2" id="KW-1185">Reference proteome</keyword>
<reference evidence="2" key="1">
    <citation type="submission" date="2010-05" db="EMBL/GenBank/DDBJ databases">
        <title>Complete sequence of Methylotenera sp. 301.</title>
        <authorList>
            <person name="Lucas S."/>
            <person name="Copeland A."/>
            <person name="Lapidus A."/>
            <person name="Cheng J.-F."/>
            <person name="Bruce D."/>
            <person name="Goodwin L."/>
            <person name="Pitluck S."/>
            <person name="Clum A."/>
            <person name="Land M."/>
            <person name="Hauser L."/>
            <person name="Kyrpides N."/>
            <person name="Ivanova N."/>
            <person name="Chistoservova L."/>
            <person name="Kalyuzhnaya M."/>
            <person name="Woyke T."/>
        </authorList>
    </citation>
    <scope>NUCLEOTIDE SEQUENCE [LARGE SCALE GENOMIC DNA]</scope>
    <source>
        <strain evidence="2">301</strain>
    </source>
</reference>
<dbReference type="eggNOG" id="COG3651">
    <property type="taxonomic scope" value="Bacteria"/>
</dbReference>
<evidence type="ECO:0000313" key="2">
    <source>
        <dbReference type="Proteomes" id="UP000000383"/>
    </source>
</evidence>
<dbReference type="OrthoDB" id="9792525at2"/>
<dbReference type="EMBL" id="CP002056">
    <property type="protein sequence ID" value="ADI28566.1"/>
    <property type="molecule type" value="Genomic_DNA"/>
</dbReference>
<dbReference type="PANTHER" id="PTHR37466:SF1">
    <property type="entry name" value="SLR1628 PROTEIN"/>
    <property type="match status" value="1"/>
</dbReference>
<dbReference type="Proteomes" id="UP000000383">
    <property type="component" value="Chromosome"/>
</dbReference>
<dbReference type="KEGG" id="meh:M301_0178"/>